<protein>
    <submittedName>
        <fullName evidence="2">Uncharacterized protein</fullName>
    </submittedName>
</protein>
<feature type="compositionally biased region" description="Low complexity" evidence="1">
    <location>
        <begin position="69"/>
        <end position="84"/>
    </location>
</feature>
<keyword evidence="3" id="KW-1185">Reference proteome</keyword>
<feature type="compositionally biased region" description="Acidic residues" evidence="1">
    <location>
        <begin position="99"/>
        <end position="110"/>
    </location>
</feature>
<organism evidence="2 3">
    <name type="scientific">Gnomoniopsis smithogilvyi</name>
    <dbReference type="NCBI Taxonomy" id="1191159"/>
    <lineage>
        <taxon>Eukaryota</taxon>
        <taxon>Fungi</taxon>
        <taxon>Dikarya</taxon>
        <taxon>Ascomycota</taxon>
        <taxon>Pezizomycotina</taxon>
        <taxon>Sordariomycetes</taxon>
        <taxon>Sordariomycetidae</taxon>
        <taxon>Diaporthales</taxon>
        <taxon>Gnomoniaceae</taxon>
        <taxon>Gnomoniopsis</taxon>
    </lineage>
</organism>
<feature type="region of interest" description="Disordered" evidence="1">
    <location>
        <begin position="54"/>
        <end position="180"/>
    </location>
</feature>
<comment type="caution">
    <text evidence="2">The sequence shown here is derived from an EMBL/GenBank/DDBJ whole genome shotgun (WGS) entry which is preliminary data.</text>
</comment>
<dbReference type="EMBL" id="JAPEVB010000007">
    <property type="protein sequence ID" value="KAJ4385634.1"/>
    <property type="molecule type" value="Genomic_DNA"/>
</dbReference>
<accession>A0A9W8YJN1</accession>
<proteinExistence type="predicted"/>
<evidence type="ECO:0000313" key="3">
    <source>
        <dbReference type="Proteomes" id="UP001140453"/>
    </source>
</evidence>
<feature type="compositionally biased region" description="Basic and acidic residues" evidence="1">
    <location>
        <begin position="153"/>
        <end position="180"/>
    </location>
</feature>
<sequence>MSDSPPSTPKATTGIAALSIRETEILGKAWACLKTGPPEIDYEKLAQELSMANPRSASNAWSSIKKKMAWSATASSTPATAKSTATKRKKAAIPKAATADDEDDDEEENDSPAPKKKKTPARKKPAPKKSAPKSSIAAKDPNDSEKGAAAAEAQEHLVKDEPQVKAEPEDAEHNSADDVV</sequence>
<dbReference type="AlphaFoldDB" id="A0A9W8YJN1"/>
<name>A0A9W8YJN1_9PEZI</name>
<feature type="compositionally biased region" description="Basic residues" evidence="1">
    <location>
        <begin position="114"/>
        <end position="131"/>
    </location>
</feature>
<dbReference type="Proteomes" id="UP001140453">
    <property type="component" value="Unassembled WGS sequence"/>
</dbReference>
<reference evidence="2" key="1">
    <citation type="submission" date="2022-10" db="EMBL/GenBank/DDBJ databases">
        <title>Tapping the CABI collections for fungal endophytes: first genome assemblies for Collariella, Neodidymelliopsis, Ascochyta clinopodiicola, Didymella pomorum, Didymosphaeria variabile, Neocosmospora piperis and Neocucurbitaria cava.</title>
        <authorList>
            <person name="Hill R."/>
        </authorList>
    </citation>
    <scope>NUCLEOTIDE SEQUENCE</scope>
    <source>
        <strain evidence="2">IMI 355082</strain>
    </source>
</reference>
<evidence type="ECO:0000256" key="1">
    <source>
        <dbReference type="SAM" id="MobiDB-lite"/>
    </source>
</evidence>
<evidence type="ECO:0000313" key="2">
    <source>
        <dbReference type="EMBL" id="KAJ4385634.1"/>
    </source>
</evidence>
<dbReference type="OrthoDB" id="5403747at2759"/>
<gene>
    <name evidence="2" type="ORF">N0V93_010063</name>
</gene>